<feature type="transmembrane region" description="Helical" evidence="6">
    <location>
        <begin position="115"/>
        <end position="138"/>
    </location>
</feature>
<dbReference type="STRING" id="574375.AZF08_01215"/>
<dbReference type="GO" id="GO:0005886">
    <property type="term" value="C:plasma membrane"/>
    <property type="evidence" value="ECO:0007669"/>
    <property type="project" value="UniProtKB-SubCell"/>
</dbReference>
<feature type="transmembrane region" description="Helical" evidence="6">
    <location>
        <begin position="150"/>
        <end position="168"/>
    </location>
</feature>
<comment type="subcellular location">
    <subcellularLocation>
        <location evidence="1">Cell membrane</location>
        <topology evidence="1">Multi-pass membrane protein</topology>
    </subcellularLocation>
</comment>
<dbReference type="RefSeq" id="WP_033672220.1">
    <property type="nucleotide sequence ID" value="NZ_JOTM01000001.1"/>
</dbReference>
<keyword evidence="4 6" id="KW-1133">Transmembrane helix</keyword>
<feature type="transmembrane region" description="Helical" evidence="6">
    <location>
        <begin position="51"/>
        <end position="78"/>
    </location>
</feature>
<keyword evidence="5 6" id="KW-0472">Membrane</keyword>
<evidence type="ECO:0000256" key="1">
    <source>
        <dbReference type="ARBA" id="ARBA00004651"/>
    </source>
</evidence>
<evidence type="ECO:0000256" key="4">
    <source>
        <dbReference type="ARBA" id="ARBA00022989"/>
    </source>
</evidence>
<evidence type="ECO:0000256" key="3">
    <source>
        <dbReference type="ARBA" id="ARBA00022692"/>
    </source>
</evidence>
<dbReference type="OrthoDB" id="128422at2"/>
<reference evidence="7 8" key="1">
    <citation type="submission" date="2014-06" db="EMBL/GenBank/DDBJ databases">
        <title>Draft genome sequence of Bacillus gaemokensis JCM 15801 (MCCC 1A00707).</title>
        <authorList>
            <person name="Lai Q."/>
            <person name="Liu Y."/>
            <person name="Shao Z."/>
        </authorList>
    </citation>
    <scope>NUCLEOTIDE SEQUENCE [LARGE SCALE GENOMIC DNA]</scope>
    <source>
        <strain evidence="7 8">JCM 15801</strain>
    </source>
</reference>
<dbReference type="InterPro" id="IPR014108">
    <property type="entry name" value="Caa3-assmbl_CtaG"/>
</dbReference>
<comment type="caution">
    <text evidence="7">The sequence shown here is derived from an EMBL/GenBank/DDBJ whole genome shotgun (WGS) entry which is preliminary data.</text>
</comment>
<feature type="transmembrane region" description="Helical" evidence="6">
    <location>
        <begin position="189"/>
        <end position="207"/>
    </location>
</feature>
<evidence type="ECO:0000256" key="6">
    <source>
        <dbReference type="SAM" id="Phobius"/>
    </source>
</evidence>
<sequence>MSNLWIFGFQALWSPIFLCFMVSILICYFLIIGPYRTRFESSEKVSKKQMFYFTTGIFLLYIVKGGPVDLLGHIIFSAHMFEMAVMYIAVPPLLLLGIPAWLYQYATSFKVFRVIVLLFANPLIALFVFNGLFSFYHLPVVFDAVKQSQVAHPILLAILFFTAMMMWWPMLNPLSEYQTLSDIKKLGYMFANGILLTPACALIIFASEPLFATYTDPNAWMKAMELCVPAGTLTDLNITGPDFLHWMPIVQDQQTGGIIMKIVQEIVYGAIIGYVFFKWARKERKKDEEQLQAVPPYLQTK</sequence>
<gene>
    <name evidence="7" type="ORF">BAGA_01130</name>
</gene>
<dbReference type="Pfam" id="PF09678">
    <property type="entry name" value="Caa3_CtaG"/>
    <property type="match status" value="1"/>
</dbReference>
<evidence type="ECO:0000313" key="8">
    <source>
        <dbReference type="Proteomes" id="UP000027778"/>
    </source>
</evidence>
<dbReference type="Proteomes" id="UP000027778">
    <property type="component" value="Unassembled WGS sequence"/>
</dbReference>
<evidence type="ECO:0000256" key="5">
    <source>
        <dbReference type="ARBA" id="ARBA00023136"/>
    </source>
</evidence>
<keyword evidence="8" id="KW-1185">Reference proteome</keyword>
<dbReference type="EMBL" id="JOTM01000001">
    <property type="protein sequence ID" value="KEK25869.1"/>
    <property type="molecule type" value="Genomic_DNA"/>
</dbReference>
<accession>A0A073KF27</accession>
<evidence type="ECO:0000313" key="7">
    <source>
        <dbReference type="EMBL" id="KEK25869.1"/>
    </source>
</evidence>
<dbReference type="AlphaFoldDB" id="A0A073KF27"/>
<evidence type="ECO:0000256" key="2">
    <source>
        <dbReference type="ARBA" id="ARBA00022475"/>
    </source>
</evidence>
<feature type="transmembrane region" description="Helical" evidence="6">
    <location>
        <begin position="12"/>
        <end position="31"/>
    </location>
</feature>
<feature type="transmembrane region" description="Helical" evidence="6">
    <location>
        <begin position="84"/>
        <end position="103"/>
    </location>
</feature>
<proteinExistence type="predicted"/>
<organism evidence="7 8">
    <name type="scientific">Bacillus gaemokensis</name>
    <dbReference type="NCBI Taxonomy" id="574375"/>
    <lineage>
        <taxon>Bacteria</taxon>
        <taxon>Bacillati</taxon>
        <taxon>Bacillota</taxon>
        <taxon>Bacilli</taxon>
        <taxon>Bacillales</taxon>
        <taxon>Bacillaceae</taxon>
        <taxon>Bacillus</taxon>
        <taxon>Bacillus cereus group</taxon>
    </lineage>
</organism>
<dbReference type="NCBIfam" id="TIGR02737">
    <property type="entry name" value="caa3_CtaG"/>
    <property type="match status" value="1"/>
</dbReference>
<keyword evidence="3 6" id="KW-0812">Transmembrane</keyword>
<name>A0A073KF27_9BACI</name>
<keyword evidence="2" id="KW-1003">Cell membrane</keyword>
<dbReference type="InterPro" id="IPR019108">
    <property type="entry name" value="Caa3_assmbl_CtaG-rel"/>
</dbReference>
<feature type="transmembrane region" description="Helical" evidence="6">
    <location>
        <begin position="258"/>
        <end position="277"/>
    </location>
</feature>
<protein>
    <submittedName>
        <fullName evidence="7">Cytochrome C oxidase assembly protein</fullName>
    </submittedName>
</protein>
<dbReference type="eggNOG" id="COG3336">
    <property type="taxonomic scope" value="Bacteria"/>
</dbReference>